<keyword evidence="2" id="KW-1185">Reference proteome</keyword>
<name>A0AAD9JUQ6_9ANNE</name>
<gene>
    <name evidence="1" type="ORF">LSH36_148g00000</name>
</gene>
<sequence length="364" mass="41929">MSTKSPKDVALPNKAHNYSGFEMDEFSSSARATSLDQNVQIRTPCNHRCRSGDPQNNFLRSEMVTSSSCTATVNKLCKSAFVSTCERSLVSDDEYIEKQAAKEQELADGKTKLHRDASSFLCTSECSYSNGPEPTSDIPPEMYPAEFKEHHFDCVLIYSESESDLKYALNFKDILEKHLKLEDGRSPAVCILDRGDNLTYVQSRFKHSDVAMERSTYMFLLLTKDFVNDAWAEMQKDECLMVSISEPERKWCVVPLYTKSKEDLDFKLPYGLRALKGIDISAFLPDKNLECVDPKEIQLSDLDEYLVKNLTKMFNERLGKKKEREQEQENKLKLWIQEKKIKLKKEKTEAGEWQTEQRKKLARN</sequence>
<accession>A0AAD9JUQ6</accession>
<dbReference type="Gene3D" id="3.40.50.10140">
    <property type="entry name" value="Toll/interleukin-1 receptor homology (TIR) domain"/>
    <property type="match status" value="1"/>
</dbReference>
<evidence type="ECO:0008006" key="3">
    <source>
        <dbReference type="Google" id="ProtNLM"/>
    </source>
</evidence>
<evidence type="ECO:0000313" key="1">
    <source>
        <dbReference type="EMBL" id="KAK2159657.1"/>
    </source>
</evidence>
<evidence type="ECO:0000313" key="2">
    <source>
        <dbReference type="Proteomes" id="UP001208570"/>
    </source>
</evidence>
<dbReference type="EMBL" id="JAODUP010000148">
    <property type="protein sequence ID" value="KAK2159657.1"/>
    <property type="molecule type" value="Genomic_DNA"/>
</dbReference>
<organism evidence="1 2">
    <name type="scientific">Paralvinella palmiformis</name>
    <dbReference type="NCBI Taxonomy" id="53620"/>
    <lineage>
        <taxon>Eukaryota</taxon>
        <taxon>Metazoa</taxon>
        <taxon>Spiralia</taxon>
        <taxon>Lophotrochozoa</taxon>
        <taxon>Annelida</taxon>
        <taxon>Polychaeta</taxon>
        <taxon>Sedentaria</taxon>
        <taxon>Canalipalpata</taxon>
        <taxon>Terebellida</taxon>
        <taxon>Terebelliformia</taxon>
        <taxon>Alvinellidae</taxon>
        <taxon>Paralvinella</taxon>
    </lineage>
</organism>
<reference evidence="1" key="1">
    <citation type="journal article" date="2023" name="Mol. Biol. Evol.">
        <title>Third-Generation Sequencing Reveals the Adaptive Role of the Epigenome in Three Deep-Sea Polychaetes.</title>
        <authorList>
            <person name="Perez M."/>
            <person name="Aroh O."/>
            <person name="Sun Y."/>
            <person name="Lan Y."/>
            <person name="Juniper S.K."/>
            <person name="Young C.R."/>
            <person name="Angers B."/>
            <person name="Qian P.Y."/>
        </authorList>
    </citation>
    <scope>NUCLEOTIDE SEQUENCE</scope>
    <source>
        <strain evidence="1">P08H-3</strain>
    </source>
</reference>
<proteinExistence type="predicted"/>
<comment type="caution">
    <text evidence="1">The sequence shown here is derived from an EMBL/GenBank/DDBJ whole genome shotgun (WGS) entry which is preliminary data.</text>
</comment>
<dbReference type="AlphaFoldDB" id="A0AAD9JUQ6"/>
<dbReference type="Proteomes" id="UP001208570">
    <property type="component" value="Unassembled WGS sequence"/>
</dbReference>
<protein>
    <recommendedName>
        <fullName evidence="3">TIR domain-containing protein</fullName>
    </recommendedName>
</protein>
<dbReference type="InterPro" id="IPR035897">
    <property type="entry name" value="Toll_tir_struct_dom_sf"/>
</dbReference>